<dbReference type="AlphaFoldDB" id="F9WKS7"/>
<gene>
    <name evidence="2" type="ORF">TvY486_0007440</name>
</gene>
<protein>
    <submittedName>
        <fullName evidence="2">Uncharacterized protein</fullName>
    </submittedName>
</protein>
<evidence type="ECO:0000256" key="1">
    <source>
        <dbReference type="SAM" id="Coils"/>
    </source>
</evidence>
<feature type="coiled-coil region" evidence="1">
    <location>
        <begin position="100"/>
        <end position="137"/>
    </location>
</feature>
<keyword evidence="1" id="KW-0175">Coiled coil</keyword>
<dbReference type="Proteomes" id="UP000009027">
    <property type="component" value="Unassembled WGS sequence"/>
</dbReference>
<dbReference type="EMBL" id="CAEX01000391">
    <property type="protein sequence ID" value="CCD18102.1"/>
    <property type="molecule type" value="Genomic_DNA"/>
</dbReference>
<name>F9WKS7_TRYVY</name>
<dbReference type="VEuPathDB" id="TriTrypDB:TvY486_0007440"/>
<reference evidence="2 3" key="1">
    <citation type="journal article" date="2012" name="Proc. Natl. Acad. Sci. U.S.A.">
        <title>Antigenic diversity is generated by distinct evolutionary mechanisms in African trypanosome species.</title>
        <authorList>
            <person name="Jackson A.P."/>
            <person name="Berry A."/>
            <person name="Aslett M."/>
            <person name="Allison H.C."/>
            <person name="Burton P."/>
            <person name="Vavrova-Anderson J."/>
            <person name="Brown R."/>
            <person name="Browne H."/>
            <person name="Corton N."/>
            <person name="Hauser H."/>
            <person name="Gamble J."/>
            <person name="Gilderthorp R."/>
            <person name="Marcello L."/>
            <person name="McQuillan J."/>
            <person name="Otto T.D."/>
            <person name="Quail M.A."/>
            <person name="Sanders M.J."/>
            <person name="van Tonder A."/>
            <person name="Ginger M.L."/>
            <person name="Field M.C."/>
            <person name="Barry J.D."/>
            <person name="Hertz-Fowler C."/>
            <person name="Berriman M."/>
        </authorList>
    </citation>
    <scope>NUCLEOTIDE SEQUENCE</scope>
    <source>
        <strain evidence="2 3">Y486</strain>
    </source>
</reference>
<evidence type="ECO:0000313" key="3">
    <source>
        <dbReference type="Proteomes" id="UP000009027"/>
    </source>
</evidence>
<feature type="coiled-coil region" evidence="1">
    <location>
        <begin position="342"/>
        <end position="369"/>
    </location>
</feature>
<proteinExistence type="predicted"/>
<accession>F9WKS7</accession>
<evidence type="ECO:0000313" key="2">
    <source>
        <dbReference type="EMBL" id="CCD18102.1"/>
    </source>
</evidence>
<keyword evidence="3" id="KW-1185">Reference proteome</keyword>
<organism evidence="2 3">
    <name type="scientific">Trypanosoma vivax (strain Y486)</name>
    <dbReference type="NCBI Taxonomy" id="1055687"/>
    <lineage>
        <taxon>Eukaryota</taxon>
        <taxon>Discoba</taxon>
        <taxon>Euglenozoa</taxon>
        <taxon>Kinetoplastea</taxon>
        <taxon>Metakinetoplastina</taxon>
        <taxon>Trypanosomatida</taxon>
        <taxon>Trypanosomatidae</taxon>
        <taxon>Trypanosoma</taxon>
        <taxon>Duttonella</taxon>
    </lineage>
</organism>
<sequence length="444" mass="48563">MHATHVPRKSEVDGRWNYTSVKATLDQRGNYCERRYGVSKILDGGRGNIDTMNLTEWRNNALRVLDETYDSIKSNETKYHPTVRDPDKIRDVKQQVQDTVSRLEVAVQGLELSREAANEARNNLEHASKVVEAAKNSLLASVNGKVFCEIVVRFSKTERRLKTVKGNVSNEKQNAVNVVANSNRVHEDGKAADKLASGVAERLHSDHLTPIPTLAGTNSSITTRSVAEASKVANKSVRDASEANTAANALKRDFEAQSELLKFVQTQLANMNVVTGNKISDGTFEACNSSVSEILKNKSQEDIRHIAGFNTTLLTELNSKLQEIGSTADVIERKLSGVNSKVNEAKSSAREASQLARQATENVKETIAKVLSGVVAKLCAVLCELRALHDKSDTFSVHAADASANVSEWLARVDAARESDALVDLPTSVEDAFATAEKRLEVLR</sequence>